<evidence type="ECO:0000313" key="3">
    <source>
        <dbReference type="WBParaSite" id="GPUH_0000867201-mRNA-1"/>
    </source>
</evidence>
<dbReference type="Proteomes" id="UP000271098">
    <property type="component" value="Unassembled WGS sequence"/>
</dbReference>
<dbReference type="EMBL" id="UYRT01025841">
    <property type="protein sequence ID" value="VDK64242.1"/>
    <property type="molecule type" value="Genomic_DNA"/>
</dbReference>
<dbReference type="WBParaSite" id="GPUH_0000867201-mRNA-1">
    <property type="protein sequence ID" value="GPUH_0000867201-mRNA-1"/>
    <property type="gene ID" value="GPUH_0000867201"/>
</dbReference>
<keyword evidence="2" id="KW-1185">Reference proteome</keyword>
<evidence type="ECO:0000313" key="2">
    <source>
        <dbReference type="Proteomes" id="UP000271098"/>
    </source>
</evidence>
<sequence length="41" mass="5539">MTKRKIVIVFLQMRKWMTWKRDRTRNRRRRRKRRKVDCWMM</sequence>
<evidence type="ECO:0000313" key="1">
    <source>
        <dbReference type="EMBL" id="VDK64242.1"/>
    </source>
</evidence>
<reference evidence="1 2" key="2">
    <citation type="submission" date="2018-11" db="EMBL/GenBank/DDBJ databases">
        <authorList>
            <consortium name="Pathogen Informatics"/>
        </authorList>
    </citation>
    <scope>NUCLEOTIDE SEQUENCE [LARGE SCALE GENOMIC DNA]</scope>
</reference>
<dbReference type="AlphaFoldDB" id="A0A183DIX1"/>
<gene>
    <name evidence="1" type="ORF">GPUH_LOCUS8659</name>
</gene>
<proteinExistence type="predicted"/>
<reference evidence="3" key="1">
    <citation type="submission" date="2016-06" db="UniProtKB">
        <authorList>
            <consortium name="WormBaseParasite"/>
        </authorList>
    </citation>
    <scope>IDENTIFICATION</scope>
</reference>
<name>A0A183DIX1_9BILA</name>
<organism evidence="3">
    <name type="scientific">Gongylonema pulchrum</name>
    <dbReference type="NCBI Taxonomy" id="637853"/>
    <lineage>
        <taxon>Eukaryota</taxon>
        <taxon>Metazoa</taxon>
        <taxon>Ecdysozoa</taxon>
        <taxon>Nematoda</taxon>
        <taxon>Chromadorea</taxon>
        <taxon>Rhabditida</taxon>
        <taxon>Spirurina</taxon>
        <taxon>Spiruromorpha</taxon>
        <taxon>Spiruroidea</taxon>
        <taxon>Gongylonematidae</taxon>
        <taxon>Gongylonema</taxon>
    </lineage>
</organism>
<protein>
    <submittedName>
        <fullName evidence="1 3">Uncharacterized protein</fullName>
    </submittedName>
</protein>
<accession>A0A183DIX1</accession>